<keyword evidence="9" id="KW-1185">Reference proteome</keyword>
<comment type="caution">
    <text evidence="8">The sequence shown here is derived from an EMBL/GenBank/DDBJ whole genome shotgun (WGS) entry which is preliminary data.</text>
</comment>
<dbReference type="PANTHER" id="PTHR22604">
    <property type="entry name" value="OXIDOREDUCTASES"/>
    <property type="match status" value="1"/>
</dbReference>
<dbReference type="PANTHER" id="PTHR22604:SF105">
    <property type="entry name" value="TRANS-1,2-DIHYDROBENZENE-1,2-DIOL DEHYDROGENASE"/>
    <property type="match status" value="1"/>
</dbReference>
<evidence type="ECO:0000256" key="2">
    <source>
        <dbReference type="ARBA" id="ARBA00023002"/>
    </source>
</evidence>
<name>A0A395T482_9HYPO</name>
<dbReference type="InterPro" id="IPR036291">
    <property type="entry name" value="NAD(P)-bd_dom_sf"/>
</dbReference>
<dbReference type="EMBL" id="PXOG01000044">
    <property type="protein sequence ID" value="RGP79533.1"/>
    <property type="molecule type" value="Genomic_DNA"/>
</dbReference>
<evidence type="ECO:0000313" key="8">
    <source>
        <dbReference type="EMBL" id="RGP79533.1"/>
    </source>
</evidence>
<dbReference type="SUPFAM" id="SSF51735">
    <property type="entry name" value="NAD(P)-binding Rossmann-fold domains"/>
    <property type="match status" value="1"/>
</dbReference>
<organism evidence="8 9">
    <name type="scientific">Fusarium longipes</name>
    <dbReference type="NCBI Taxonomy" id="694270"/>
    <lineage>
        <taxon>Eukaryota</taxon>
        <taxon>Fungi</taxon>
        <taxon>Dikarya</taxon>
        <taxon>Ascomycota</taxon>
        <taxon>Pezizomycotina</taxon>
        <taxon>Sordariomycetes</taxon>
        <taxon>Hypocreomycetidae</taxon>
        <taxon>Hypocreales</taxon>
        <taxon>Nectriaceae</taxon>
        <taxon>Fusarium</taxon>
    </lineage>
</organism>
<comment type="catalytic activity">
    <reaction evidence="5">
        <text>D-xylose + NADP(+) = D-xylono-1,5-lactone + NADPH + H(+)</text>
        <dbReference type="Rhea" id="RHEA:22000"/>
        <dbReference type="ChEBI" id="CHEBI:15378"/>
        <dbReference type="ChEBI" id="CHEBI:15867"/>
        <dbReference type="ChEBI" id="CHEBI:53455"/>
        <dbReference type="ChEBI" id="CHEBI:57783"/>
        <dbReference type="ChEBI" id="CHEBI:58349"/>
        <dbReference type="EC" id="1.1.1.179"/>
    </reaction>
</comment>
<dbReference type="Pfam" id="PF01408">
    <property type="entry name" value="GFO_IDH_MocA"/>
    <property type="match status" value="1"/>
</dbReference>
<evidence type="ECO:0000313" key="9">
    <source>
        <dbReference type="Proteomes" id="UP000266234"/>
    </source>
</evidence>
<dbReference type="EC" id="1.1.1.179" evidence="3"/>
<dbReference type="InterPro" id="IPR055170">
    <property type="entry name" value="GFO_IDH_MocA-like_dom"/>
</dbReference>
<accession>A0A395T482</accession>
<evidence type="ECO:0000259" key="7">
    <source>
        <dbReference type="Pfam" id="PF22725"/>
    </source>
</evidence>
<keyword evidence="2" id="KW-0560">Oxidoreductase</keyword>
<dbReference type="Proteomes" id="UP000266234">
    <property type="component" value="Unassembled WGS sequence"/>
</dbReference>
<reference evidence="8 9" key="1">
    <citation type="journal article" date="2018" name="PLoS Pathog.">
        <title>Evolution of structural diversity of trichothecenes, a family of toxins produced by plant pathogenic and entomopathogenic fungi.</title>
        <authorList>
            <person name="Proctor R.H."/>
            <person name="McCormick S.P."/>
            <person name="Kim H.S."/>
            <person name="Cardoza R.E."/>
            <person name="Stanley A.M."/>
            <person name="Lindo L."/>
            <person name="Kelly A."/>
            <person name="Brown D.W."/>
            <person name="Lee T."/>
            <person name="Vaughan M.M."/>
            <person name="Alexander N.J."/>
            <person name="Busman M."/>
            <person name="Gutierrez S."/>
        </authorList>
    </citation>
    <scope>NUCLEOTIDE SEQUENCE [LARGE SCALE GENOMIC DNA]</scope>
    <source>
        <strain evidence="8 9">NRRL 20695</strain>
    </source>
</reference>
<evidence type="ECO:0000259" key="6">
    <source>
        <dbReference type="Pfam" id="PF01408"/>
    </source>
</evidence>
<dbReference type="AlphaFoldDB" id="A0A395T482"/>
<feature type="domain" description="GFO/IDH/MocA-like oxidoreductase" evidence="7">
    <location>
        <begin position="147"/>
        <end position="271"/>
    </location>
</feature>
<dbReference type="OrthoDB" id="2129491at2759"/>
<dbReference type="SUPFAM" id="SSF55347">
    <property type="entry name" value="Glyceraldehyde-3-phosphate dehydrogenase-like, C-terminal domain"/>
    <property type="match status" value="1"/>
</dbReference>
<dbReference type="Gene3D" id="3.40.50.720">
    <property type="entry name" value="NAD(P)-binding Rossmann-like Domain"/>
    <property type="match status" value="1"/>
</dbReference>
<feature type="domain" description="Gfo/Idh/MocA-like oxidoreductase N-terminal" evidence="6">
    <location>
        <begin position="8"/>
        <end position="135"/>
    </location>
</feature>
<evidence type="ECO:0000256" key="5">
    <source>
        <dbReference type="ARBA" id="ARBA00049233"/>
    </source>
</evidence>
<comment type="similarity">
    <text evidence="1">Belongs to the Gfo/Idh/MocA family.</text>
</comment>
<gene>
    <name evidence="8" type="ORF">FLONG3_2281</name>
</gene>
<evidence type="ECO:0000256" key="4">
    <source>
        <dbReference type="ARBA" id="ARBA00042988"/>
    </source>
</evidence>
<evidence type="ECO:0000256" key="3">
    <source>
        <dbReference type="ARBA" id="ARBA00038984"/>
    </source>
</evidence>
<dbReference type="InterPro" id="IPR050984">
    <property type="entry name" value="Gfo/Idh/MocA_domain"/>
</dbReference>
<dbReference type="GO" id="GO:0047837">
    <property type="term" value="F:D-xylose 1-dehydrogenase (NADP+) activity"/>
    <property type="evidence" value="ECO:0007669"/>
    <property type="project" value="UniProtKB-EC"/>
</dbReference>
<proteinExistence type="inferred from homology"/>
<dbReference type="GO" id="GO:0000166">
    <property type="term" value="F:nucleotide binding"/>
    <property type="evidence" value="ECO:0007669"/>
    <property type="project" value="InterPro"/>
</dbReference>
<dbReference type="InterPro" id="IPR000683">
    <property type="entry name" value="Gfo/Idh/MocA-like_OxRdtase_N"/>
</dbReference>
<protein>
    <recommendedName>
        <fullName evidence="3">D-xylose 1-dehydrogenase (NADP(+), D-xylono-1,5-lactone-forming)</fullName>
        <ecNumber evidence="3">1.1.1.179</ecNumber>
    </recommendedName>
    <alternativeName>
        <fullName evidence="4">D-xylose-NADP dehydrogenase</fullName>
    </alternativeName>
</protein>
<dbReference type="STRING" id="694270.A0A395T482"/>
<sequence>MSQSKPTLRWGIVGTGMISSWFIADLTIDRKNAQATHIIQAIGSSSVEKGKNFVAIHLPNASQAPTVYGSYHEAYQDPNVDIIYIGTPHGFHKKNCLDAIAQGKHVLCEKAFTLNAREAREVLEAAQEKGVFVMEAMWTRFFPLVKTVQKLVHQDKVIGDVVRLFADFAMDQRIESLAPEHRLRDLSLGAGSLLDIGIYSLTWGLLGLDSGVGEKATTPKICATQTLVQGVDISTSIILQYPDGAQGIITSNSKVKTPSVFCRIEGTEGYIVVEGPAAAPENFTVYKDGDTEGQKYDFEKPGRGFYWEADAVALDIAAGKVQSDVMPWAETVRVMEIMDEVRRQGGSKFPQD</sequence>
<evidence type="ECO:0000256" key="1">
    <source>
        <dbReference type="ARBA" id="ARBA00010928"/>
    </source>
</evidence>
<dbReference type="Gene3D" id="3.30.360.10">
    <property type="entry name" value="Dihydrodipicolinate Reductase, domain 2"/>
    <property type="match status" value="1"/>
</dbReference>
<dbReference type="Pfam" id="PF22725">
    <property type="entry name" value="GFO_IDH_MocA_C3"/>
    <property type="match status" value="1"/>
</dbReference>